<dbReference type="AlphaFoldDB" id="A0A8H4W4N7"/>
<name>A0A8H4W4N7_9HELO</name>
<protein>
    <submittedName>
        <fullName evidence="3">Uncharacterized protein</fullName>
    </submittedName>
</protein>
<gene>
    <name evidence="3" type="ORF">G7Y89_g4012</name>
</gene>
<reference evidence="3 4" key="1">
    <citation type="submission" date="2020-03" db="EMBL/GenBank/DDBJ databases">
        <title>Draft Genome Sequence of Cudoniella acicularis.</title>
        <authorList>
            <person name="Buettner E."/>
            <person name="Kellner H."/>
        </authorList>
    </citation>
    <scope>NUCLEOTIDE SEQUENCE [LARGE SCALE GENOMIC DNA]</scope>
    <source>
        <strain evidence="3 4">DSM 108380</strain>
    </source>
</reference>
<proteinExistence type="predicted"/>
<evidence type="ECO:0000313" key="4">
    <source>
        <dbReference type="Proteomes" id="UP000566819"/>
    </source>
</evidence>
<feature type="transmembrane region" description="Helical" evidence="2">
    <location>
        <begin position="262"/>
        <end position="284"/>
    </location>
</feature>
<sequence length="343" mass="36696">MSTPASSTPPLMTTPAHATTQPPESNAGTITSWLPLTTTFPYDYQGDCSLGFWAPDGMVESKNMAGVAFDPDANYANKCLPTQVTSWWQIGNSSLSNAGVSTVYSLGPLVCPEIYTTAMTSTFGDGRTQIACCPLNYTFVNLLPPSSTPQCTSPLTVGQVILYDEGFVVGSVTVTSSWHMVGAQINGVNFGTNYAPTPTAAPNSSTSSSPTTASSSTSNSTTNSNLPTLSNPSSTTPPSPPNSNSSSNPTSNPSKTTTPTSLIIGTVLGLLILSLLSFVSYLLIRRRRHRAKTPSPPSIKGVKANEEMEDGQWGREWRRELPGWDQKFEMSGEGRRLESRCWW</sequence>
<feature type="compositionally biased region" description="Low complexity" evidence="1">
    <location>
        <begin position="242"/>
        <end position="259"/>
    </location>
</feature>
<feature type="compositionally biased region" description="Low complexity" evidence="1">
    <location>
        <begin position="198"/>
        <end position="234"/>
    </location>
</feature>
<feature type="region of interest" description="Disordered" evidence="1">
    <location>
        <begin position="1"/>
        <end position="29"/>
    </location>
</feature>
<dbReference type="EMBL" id="JAAMPI010000209">
    <property type="protein sequence ID" value="KAF4634093.1"/>
    <property type="molecule type" value="Genomic_DNA"/>
</dbReference>
<evidence type="ECO:0000256" key="2">
    <source>
        <dbReference type="SAM" id="Phobius"/>
    </source>
</evidence>
<feature type="region of interest" description="Disordered" evidence="1">
    <location>
        <begin position="198"/>
        <end position="259"/>
    </location>
</feature>
<keyword evidence="2" id="KW-1133">Transmembrane helix</keyword>
<evidence type="ECO:0000313" key="3">
    <source>
        <dbReference type="EMBL" id="KAF4634093.1"/>
    </source>
</evidence>
<accession>A0A8H4W4N7</accession>
<keyword evidence="4" id="KW-1185">Reference proteome</keyword>
<evidence type="ECO:0000256" key="1">
    <source>
        <dbReference type="SAM" id="MobiDB-lite"/>
    </source>
</evidence>
<keyword evidence="2" id="KW-0472">Membrane</keyword>
<dbReference type="Proteomes" id="UP000566819">
    <property type="component" value="Unassembled WGS sequence"/>
</dbReference>
<organism evidence="3 4">
    <name type="scientific">Cudoniella acicularis</name>
    <dbReference type="NCBI Taxonomy" id="354080"/>
    <lineage>
        <taxon>Eukaryota</taxon>
        <taxon>Fungi</taxon>
        <taxon>Dikarya</taxon>
        <taxon>Ascomycota</taxon>
        <taxon>Pezizomycotina</taxon>
        <taxon>Leotiomycetes</taxon>
        <taxon>Helotiales</taxon>
        <taxon>Tricladiaceae</taxon>
        <taxon>Cudoniella</taxon>
    </lineage>
</organism>
<comment type="caution">
    <text evidence="3">The sequence shown here is derived from an EMBL/GenBank/DDBJ whole genome shotgun (WGS) entry which is preliminary data.</text>
</comment>
<dbReference type="OrthoDB" id="4497263at2759"/>
<keyword evidence="2" id="KW-0812">Transmembrane</keyword>